<name>A0A6G0XSB3_APHCR</name>
<sequence length="127" mass="15396">MLQFQTLRVVFDGKVNILEVKSKHFPIVFKKIEKNKKKSDRKTGIFLRKTSFRPNRFFYMVVTQKLITFKYLGNLSKTRKFANTRKFYHYLKIQPTTEIFNFSEKNFLKRNFFLLAFELKIHKILSS</sequence>
<evidence type="ECO:0000313" key="2">
    <source>
        <dbReference type="Proteomes" id="UP000478052"/>
    </source>
</evidence>
<proteinExistence type="predicted"/>
<dbReference type="EMBL" id="VUJU01007585">
    <property type="protein sequence ID" value="KAF0743460.1"/>
    <property type="molecule type" value="Genomic_DNA"/>
</dbReference>
<dbReference type="AlphaFoldDB" id="A0A6G0XSB3"/>
<keyword evidence="2" id="KW-1185">Reference proteome</keyword>
<comment type="caution">
    <text evidence="1">The sequence shown here is derived from an EMBL/GenBank/DDBJ whole genome shotgun (WGS) entry which is preliminary data.</text>
</comment>
<dbReference type="Proteomes" id="UP000478052">
    <property type="component" value="Unassembled WGS sequence"/>
</dbReference>
<protein>
    <submittedName>
        <fullName evidence="1">Uncharacterized protein</fullName>
    </submittedName>
</protein>
<accession>A0A6G0XSB3</accession>
<reference evidence="1 2" key="1">
    <citation type="submission" date="2019-08" db="EMBL/GenBank/DDBJ databases">
        <title>Whole genome of Aphis craccivora.</title>
        <authorList>
            <person name="Voronova N.V."/>
            <person name="Shulinski R.S."/>
            <person name="Bandarenka Y.V."/>
            <person name="Zhorov D.G."/>
            <person name="Warner D."/>
        </authorList>
    </citation>
    <scope>NUCLEOTIDE SEQUENCE [LARGE SCALE GENOMIC DNA]</scope>
    <source>
        <strain evidence="1">180601</strain>
        <tissue evidence="1">Whole Body</tissue>
    </source>
</reference>
<evidence type="ECO:0000313" key="1">
    <source>
        <dbReference type="EMBL" id="KAF0743460.1"/>
    </source>
</evidence>
<gene>
    <name evidence="1" type="ORF">FWK35_00020025</name>
</gene>
<organism evidence="1 2">
    <name type="scientific">Aphis craccivora</name>
    <name type="common">Cowpea aphid</name>
    <dbReference type="NCBI Taxonomy" id="307492"/>
    <lineage>
        <taxon>Eukaryota</taxon>
        <taxon>Metazoa</taxon>
        <taxon>Ecdysozoa</taxon>
        <taxon>Arthropoda</taxon>
        <taxon>Hexapoda</taxon>
        <taxon>Insecta</taxon>
        <taxon>Pterygota</taxon>
        <taxon>Neoptera</taxon>
        <taxon>Paraneoptera</taxon>
        <taxon>Hemiptera</taxon>
        <taxon>Sternorrhyncha</taxon>
        <taxon>Aphidomorpha</taxon>
        <taxon>Aphidoidea</taxon>
        <taxon>Aphididae</taxon>
        <taxon>Aphidini</taxon>
        <taxon>Aphis</taxon>
        <taxon>Aphis</taxon>
    </lineage>
</organism>